<keyword evidence="2" id="KW-0808">Transferase</keyword>
<dbReference type="PANTHER" id="PTHR44051:SF8">
    <property type="entry name" value="GLUTATHIONE S-TRANSFERASE GSTA"/>
    <property type="match status" value="1"/>
</dbReference>
<evidence type="ECO:0000313" key="3">
    <source>
        <dbReference type="Proteomes" id="UP000248395"/>
    </source>
</evidence>
<dbReference type="OrthoDB" id="8857552at2"/>
<dbReference type="SFLD" id="SFLDG00358">
    <property type="entry name" value="Main_(cytGST)"/>
    <property type="match status" value="1"/>
</dbReference>
<reference evidence="2 3" key="1">
    <citation type="submission" date="2018-05" db="EMBL/GenBank/DDBJ databases">
        <title>Genomic Encyclopedia of Type Strains, Phase IV (KMG-IV): sequencing the most valuable type-strain genomes for metagenomic binning, comparative biology and taxonomic classification.</title>
        <authorList>
            <person name="Goeker M."/>
        </authorList>
    </citation>
    <scope>NUCLEOTIDE SEQUENCE [LARGE SCALE GENOMIC DNA]</scope>
    <source>
        <strain evidence="2 3">DSM 25134</strain>
    </source>
</reference>
<accession>A0A318JAZ8</accession>
<dbReference type="AlphaFoldDB" id="A0A318JAZ8"/>
<evidence type="ECO:0000259" key="1">
    <source>
        <dbReference type="PROSITE" id="PS50404"/>
    </source>
</evidence>
<dbReference type="InterPro" id="IPR036249">
    <property type="entry name" value="Thioredoxin-like_sf"/>
</dbReference>
<dbReference type="SFLD" id="SFLDS00019">
    <property type="entry name" value="Glutathione_Transferase_(cytos"/>
    <property type="match status" value="1"/>
</dbReference>
<dbReference type="InterPro" id="IPR036282">
    <property type="entry name" value="Glutathione-S-Trfase_C_sf"/>
</dbReference>
<dbReference type="InterPro" id="IPR040079">
    <property type="entry name" value="Glutathione_S-Trfase"/>
</dbReference>
<evidence type="ECO:0000313" key="2">
    <source>
        <dbReference type="EMBL" id="PXX44682.1"/>
    </source>
</evidence>
<dbReference type="NCBIfam" id="NF011693">
    <property type="entry name" value="PRK15113.1"/>
    <property type="match status" value="1"/>
</dbReference>
<dbReference type="CDD" id="cd00570">
    <property type="entry name" value="GST_N_family"/>
    <property type="match status" value="1"/>
</dbReference>
<comment type="caution">
    <text evidence="2">The sequence shown here is derived from an EMBL/GenBank/DDBJ whole genome shotgun (WGS) entry which is preliminary data.</text>
</comment>
<dbReference type="Pfam" id="PF14834">
    <property type="entry name" value="GST_C_4"/>
    <property type="match status" value="1"/>
</dbReference>
<dbReference type="PANTHER" id="PTHR44051">
    <property type="entry name" value="GLUTATHIONE S-TRANSFERASE-RELATED"/>
    <property type="match status" value="1"/>
</dbReference>
<protein>
    <submittedName>
        <fullName evidence="2">Glutathione S-transferase</fullName>
    </submittedName>
</protein>
<dbReference type="GO" id="GO:0016740">
    <property type="term" value="F:transferase activity"/>
    <property type="evidence" value="ECO:0007669"/>
    <property type="project" value="UniProtKB-KW"/>
</dbReference>
<proteinExistence type="predicted"/>
<organism evidence="2 3">
    <name type="scientific">Aquitalea magnusonii</name>
    <dbReference type="NCBI Taxonomy" id="332411"/>
    <lineage>
        <taxon>Bacteria</taxon>
        <taxon>Pseudomonadati</taxon>
        <taxon>Pseudomonadota</taxon>
        <taxon>Betaproteobacteria</taxon>
        <taxon>Neisseriales</taxon>
        <taxon>Chromobacteriaceae</taxon>
        <taxon>Aquitalea</taxon>
    </lineage>
</organism>
<dbReference type="PROSITE" id="PS50404">
    <property type="entry name" value="GST_NTER"/>
    <property type="match status" value="1"/>
</dbReference>
<dbReference type="CDD" id="cd03195">
    <property type="entry name" value="GST_C_4"/>
    <property type="match status" value="1"/>
</dbReference>
<dbReference type="RefSeq" id="WP_059285338.1">
    <property type="nucleotide sequence ID" value="NZ_LNQU01000022.1"/>
</dbReference>
<dbReference type="EMBL" id="QJKC01000012">
    <property type="protein sequence ID" value="PXX44682.1"/>
    <property type="molecule type" value="Genomic_DNA"/>
</dbReference>
<dbReference type="Gene3D" id="3.40.30.10">
    <property type="entry name" value="Glutaredoxin"/>
    <property type="match status" value="1"/>
</dbReference>
<dbReference type="InterPro" id="IPR004045">
    <property type="entry name" value="Glutathione_S-Trfase_N"/>
</dbReference>
<dbReference type="Gene3D" id="1.20.1050.10">
    <property type="match status" value="1"/>
</dbReference>
<feature type="domain" description="GST N-terminal" evidence="1">
    <location>
        <begin position="7"/>
        <end position="88"/>
    </location>
</feature>
<dbReference type="Proteomes" id="UP000248395">
    <property type="component" value="Unassembled WGS sequence"/>
</dbReference>
<dbReference type="InterPro" id="IPR034338">
    <property type="entry name" value="GST_4_C"/>
</dbReference>
<gene>
    <name evidence="2" type="ORF">DFR38_112110</name>
</gene>
<keyword evidence="3" id="KW-1185">Reference proteome</keyword>
<dbReference type="SUPFAM" id="SSF52833">
    <property type="entry name" value="Thioredoxin-like"/>
    <property type="match status" value="1"/>
</dbReference>
<dbReference type="SUPFAM" id="SSF47616">
    <property type="entry name" value="GST C-terminal domain-like"/>
    <property type="match status" value="1"/>
</dbReference>
<name>A0A318JAZ8_9NEIS</name>
<sequence length="212" mass="23835">MHSRAALHLTVDAQYCSPYAMSVYVALQEKQLPFTLATLDLDHGANHAPAYAASSLTARVPALQHGDFVLSESSAITEYLDELFPAPALYPQSAQDKARARQIQAWLRSDLLPLRQERDTLVVFYRPVRQPLSDSGQRAAHKLLRVAEQLLLPGRDSLFGEWSIVDVDLALMLNRLRLNGDPMPQRLADYAARQWQRPSVQQWLQLARPALA</sequence>
<dbReference type="Pfam" id="PF13417">
    <property type="entry name" value="GST_N_3"/>
    <property type="match status" value="1"/>
</dbReference>